<proteinExistence type="predicted"/>
<evidence type="ECO:0000313" key="1">
    <source>
        <dbReference type="EMBL" id="PEA86356.1"/>
    </source>
</evidence>
<accession>A0A9X6Y7I4</accession>
<dbReference type="Proteomes" id="UP000220702">
    <property type="component" value="Unassembled WGS sequence"/>
</dbReference>
<dbReference type="RefSeq" id="WP_098902706.1">
    <property type="nucleotide sequence ID" value="NZ_NVNL01000080.1"/>
</dbReference>
<comment type="caution">
    <text evidence="1">The sequence shown here is derived from an EMBL/GenBank/DDBJ whole genome shotgun (WGS) entry which is preliminary data.</text>
</comment>
<gene>
    <name evidence="1" type="ORF">CON71_30460</name>
</gene>
<dbReference type="AlphaFoldDB" id="A0A9X6Y7I4"/>
<protein>
    <submittedName>
        <fullName evidence="1">Uncharacterized protein</fullName>
    </submittedName>
</protein>
<evidence type="ECO:0000313" key="2">
    <source>
        <dbReference type="Proteomes" id="UP000220702"/>
    </source>
</evidence>
<organism evidence="1 2">
    <name type="scientific">Bacillus thuringiensis</name>
    <dbReference type="NCBI Taxonomy" id="1428"/>
    <lineage>
        <taxon>Bacteria</taxon>
        <taxon>Bacillati</taxon>
        <taxon>Bacillota</taxon>
        <taxon>Bacilli</taxon>
        <taxon>Bacillales</taxon>
        <taxon>Bacillaceae</taxon>
        <taxon>Bacillus</taxon>
        <taxon>Bacillus cereus group</taxon>
    </lineage>
</organism>
<dbReference type="EMBL" id="NVNL01000080">
    <property type="protein sequence ID" value="PEA86356.1"/>
    <property type="molecule type" value="Genomic_DNA"/>
</dbReference>
<sequence>MRIVSKSRVIQLDTSLFFDNGISLKKVRYGTDLDILLEELENPFDESVLTNSKKRDVNSSPSRSGDYMQLIIDEPIVREVINLLTLSHEQAIYLLVNTYKIFENINTDFDLKTSKYVNPGHLPEDLFDSLKKLKEYTQYINSRNGSGILSRHGASSIPAPAHKPSLAEIQELLISVVDEWMNFKYTIAFKRKYTWKYKNN</sequence>
<name>A0A9X6Y7I4_BACTU</name>
<reference evidence="1 2" key="1">
    <citation type="submission" date="2017-09" db="EMBL/GenBank/DDBJ databases">
        <title>Large-scale bioinformatics analysis of Bacillus genomes uncovers conserved roles of natural products in bacterial physiology.</title>
        <authorList>
            <consortium name="Agbiome Team Llc"/>
            <person name="Bleich R.M."/>
            <person name="Grubbs K.J."/>
            <person name="Santa Maria K.C."/>
            <person name="Allen S.E."/>
            <person name="Farag S."/>
            <person name="Shank E.A."/>
            <person name="Bowers A."/>
        </authorList>
    </citation>
    <scope>NUCLEOTIDE SEQUENCE [LARGE SCALE GENOMIC DNA]</scope>
    <source>
        <strain evidence="1 2">AFS089089</strain>
    </source>
</reference>